<sequence>MKAYVEVFKDGPRLGLKATTSVEVSESI</sequence>
<organism evidence="1">
    <name type="scientific">Rhizophora mucronata</name>
    <name type="common">Asiatic mangrove</name>
    <dbReference type="NCBI Taxonomy" id="61149"/>
    <lineage>
        <taxon>Eukaryota</taxon>
        <taxon>Viridiplantae</taxon>
        <taxon>Streptophyta</taxon>
        <taxon>Embryophyta</taxon>
        <taxon>Tracheophyta</taxon>
        <taxon>Spermatophyta</taxon>
        <taxon>Magnoliopsida</taxon>
        <taxon>eudicotyledons</taxon>
        <taxon>Gunneridae</taxon>
        <taxon>Pentapetalae</taxon>
        <taxon>rosids</taxon>
        <taxon>fabids</taxon>
        <taxon>Malpighiales</taxon>
        <taxon>Rhizophoraceae</taxon>
        <taxon>Rhizophora</taxon>
    </lineage>
</organism>
<dbReference type="AlphaFoldDB" id="A0A2P2QFI3"/>
<proteinExistence type="predicted"/>
<protein>
    <submittedName>
        <fullName evidence="1">Uncharacterized protein</fullName>
    </submittedName>
</protein>
<name>A0A2P2QFI3_RHIMU</name>
<reference evidence="1" key="1">
    <citation type="submission" date="2018-02" db="EMBL/GenBank/DDBJ databases">
        <title>Rhizophora mucronata_Transcriptome.</title>
        <authorList>
            <person name="Meera S.P."/>
            <person name="Sreeshan A."/>
            <person name="Augustine A."/>
        </authorList>
    </citation>
    <scope>NUCLEOTIDE SEQUENCE</scope>
    <source>
        <tissue evidence="1">Leaf</tissue>
    </source>
</reference>
<accession>A0A2P2QFI3</accession>
<dbReference type="EMBL" id="GGEC01085264">
    <property type="protein sequence ID" value="MBX65748.1"/>
    <property type="molecule type" value="Transcribed_RNA"/>
</dbReference>
<evidence type="ECO:0000313" key="1">
    <source>
        <dbReference type="EMBL" id="MBX65748.1"/>
    </source>
</evidence>